<protein>
    <submittedName>
        <fullName evidence="15">LysM domain receptor-like kinase</fullName>
    </submittedName>
</protein>
<dbReference type="SUPFAM" id="SSF56112">
    <property type="entry name" value="Protein kinase-like (PK-like)"/>
    <property type="match status" value="1"/>
</dbReference>
<dbReference type="GO" id="GO:0004672">
    <property type="term" value="F:protein kinase activity"/>
    <property type="evidence" value="ECO:0007669"/>
    <property type="project" value="InterPro"/>
</dbReference>
<dbReference type="PROSITE" id="PS51782">
    <property type="entry name" value="LYSM"/>
    <property type="match status" value="2"/>
</dbReference>
<dbReference type="GO" id="GO:0051707">
    <property type="term" value="P:response to other organism"/>
    <property type="evidence" value="ECO:0007669"/>
    <property type="project" value="UniProtKB-ARBA"/>
</dbReference>
<evidence type="ECO:0000256" key="3">
    <source>
        <dbReference type="ARBA" id="ARBA00022692"/>
    </source>
</evidence>
<dbReference type="PANTHER" id="PTHR45927:SF11">
    <property type="entry name" value="LYSM DOMAIN RECEPTOR-LIKE KINASE 4"/>
    <property type="match status" value="1"/>
</dbReference>
<sequence length="648" mass="71985">MDFLRMIYIFSIFLITFPCLIQSQQPYVGKATTRCGSKDNSTSAFGYTCNGLNRTCQSYLTFRTQFPYNSVSSISELLGADPSQLSQLNSVDDNATFETDKTVLVPVKCSCSGEYYQANISYVVQRGNTYFVIANNTFQGLSTCQALRAQNTNLTTKLLYIGNRLVVPLRCACPTKSQVDVGVNYLLSYLVTWGQSVSIISLMFEVDTGRTLEANQISEDRRTIYPFTTLLVPLRNPPSSSQTVSPPPPPRSPPPPPPPQHLSSPNHSSNKKWAYVAAGALGGGSFVLVTGIIVFFMFFGRSPKRNDPVLPSGNFEAIEKPREKKSEEESEEFLDSISAIAQSLKVYTYQELQSATENFSPSCWIKGSVYCGTINGDSAAIKKMNGDVSKEIEALNKISHFNLILLSGVCFHEGQWYLVYEYAVNGSLSDWIYHENSDQKFLNWTQRIQIALDVATGLNYIHNYTSPPYVHKDLKTSNVLIDSDLRAKIANFGLARSAEGQEGQFNLTKHIVGTKGYMAPEYLENGFVSTKLDVYAFGVLMLEILTGKEVTLLYEEVNKHLSEVLLPVLHEENGNENLYDFMDPSLQGNYPAELAILVAKLADCCIARDPAGRPGMDEVVQSLSRIVTTSLSWEQAITVSRRIAKLQL</sequence>
<evidence type="ECO:0000256" key="4">
    <source>
        <dbReference type="ARBA" id="ARBA00022729"/>
    </source>
</evidence>
<dbReference type="FunFam" id="1.10.510.10:FF:000468">
    <property type="entry name" value="PTI1-like tyrosine-protein kinase 3"/>
    <property type="match status" value="1"/>
</dbReference>
<dbReference type="GO" id="GO:0005524">
    <property type="term" value="F:ATP binding"/>
    <property type="evidence" value="ECO:0007669"/>
    <property type="project" value="UniProtKB-KW"/>
</dbReference>
<dbReference type="GO" id="GO:0005886">
    <property type="term" value="C:plasma membrane"/>
    <property type="evidence" value="ECO:0007669"/>
    <property type="project" value="UniProtKB-SubCell"/>
</dbReference>
<dbReference type="OrthoDB" id="4062651at2759"/>
<evidence type="ECO:0000256" key="8">
    <source>
        <dbReference type="ARBA" id="ARBA00023136"/>
    </source>
</evidence>
<comment type="subcellular location">
    <subcellularLocation>
        <location evidence="1">Cell membrane</location>
        <topology evidence="1">Single-pass membrane protein</topology>
    </subcellularLocation>
</comment>
<keyword evidence="7 11" id="KW-1133">Transmembrane helix</keyword>
<evidence type="ECO:0000259" key="13">
    <source>
        <dbReference type="PROSITE" id="PS50011"/>
    </source>
</evidence>
<dbReference type="PROSITE" id="PS50011">
    <property type="entry name" value="PROTEIN_KINASE_DOM"/>
    <property type="match status" value="1"/>
</dbReference>
<dbReference type="FunCoup" id="A0A2R6S2F8">
    <property type="interactions" value="241"/>
</dbReference>
<dbReference type="InterPro" id="IPR056562">
    <property type="entry name" value="LysM2_CERK1_LYK3_4_5"/>
</dbReference>
<keyword evidence="15" id="KW-0808">Transferase</keyword>
<dbReference type="InParanoid" id="A0A2R6S2F8"/>
<dbReference type="InterPro" id="IPR018392">
    <property type="entry name" value="LysM"/>
</dbReference>
<dbReference type="Gene3D" id="3.30.200.20">
    <property type="entry name" value="Phosphorylase Kinase, domain 1"/>
    <property type="match status" value="1"/>
</dbReference>
<accession>A0A2R6S2F8</accession>
<dbReference type="Gramene" id="PSS36443">
    <property type="protein sequence ID" value="PSS36443"/>
    <property type="gene ID" value="CEY00_Acc00957"/>
</dbReference>
<evidence type="ECO:0000256" key="11">
    <source>
        <dbReference type="SAM" id="Phobius"/>
    </source>
</evidence>
<keyword evidence="16" id="KW-1185">Reference proteome</keyword>
<evidence type="ECO:0000313" key="15">
    <source>
        <dbReference type="EMBL" id="PSS36443.1"/>
    </source>
</evidence>
<evidence type="ECO:0000256" key="9">
    <source>
        <dbReference type="ARBA" id="ARBA00023157"/>
    </source>
</evidence>
<feature type="domain" description="Protein kinase" evidence="13">
    <location>
        <begin position="275"/>
        <end position="626"/>
    </location>
</feature>
<dbReference type="Gene3D" id="1.10.510.10">
    <property type="entry name" value="Transferase(Phosphotransferase) domain 1"/>
    <property type="match status" value="1"/>
</dbReference>
<evidence type="ECO:0000256" key="1">
    <source>
        <dbReference type="ARBA" id="ARBA00004162"/>
    </source>
</evidence>
<reference evidence="15 16" key="1">
    <citation type="submission" date="2017-07" db="EMBL/GenBank/DDBJ databases">
        <title>An improved, manually edited Actinidia chinensis var. chinensis (kiwifruit) genome highlights the challenges associated with draft genomes and gene prediction in plants.</title>
        <authorList>
            <person name="Pilkington S."/>
            <person name="Crowhurst R."/>
            <person name="Hilario E."/>
            <person name="Nardozza S."/>
            <person name="Fraser L."/>
            <person name="Peng Y."/>
            <person name="Gunaseelan K."/>
            <person name="Simpson R."/>
            <person name="Tahir J."/>
            <person name="Deroles S."/>
            <person name="Templeton K."/>
            <person name="Luo Z."/>
            <person name="Davy M."/>
            <person name="Cheng C."/>
            <person name="Mcneilage M."/>
            <person name="Scaglione D."/>
            <person name="Liu Y."/>
            <person name="Zhang Q."/>
            <person name="Datson P."/>
            <person name="De Silva N."/>
            <person name="Gardiner S."/>
            <person name="Bassett H."/>
            <person name="Chagne D."/>
            <person name="Mccallum J."/>
            <person name="Dzierzon H."/>
            <person name="Deng C."/>
            <person name="Wang Y.-Y."/>
            <person name="Barron N."/>
            <person name="Manako K."/>
            <person name="Bowen J."/>
            <person name="Foster T."/>
            <person name="Erridge Z."/>
            <person name="Tiffin H."/>
            <person name="Waite C."/>
            <person name="Davies K."/>
            <person name="Grierson E."/>
            <person name="Laing W."/>
            <person name="Kirk R."/>
            <person name="Chen X."/>
            <person name="Wood M."/>
            <person name="Montefiori M."/>
            <person name="Brummell D."/>
            <person name="Schwinn K."/>
            <person name="Catanach A."/>
            <person name="Fullerton C."/>
            <person name="Li D."/>
            <person name="Meiyalaghan S."/>
            <person name="Nieuwenhuizen N."/>
            <person name="Read N."/>
            <person name="Prakash R."/>
            <person name="Hunter D."/>
            <person name="Zhang H."/>
            <person name="Mckenzie M."/>
            <person name="Knabel M."/>
            <person name="Harris A."/>
            <person name="Allan A."/>
            <person name="Chen A."/>
            <person name="Janssen B."/>
            <person name="Plunkett B."/>
            <person name="Dwamena C."/>
            <person name="Voogd C."/>
            <person name="Leif D."/>
            <person name="Lafferty D."/>
            <person name="Souleyre E."/>
            <person name="Varkonyi-Gasic E."/>
            <person name="Gambi F."/>
            <person name="Hanley J."/>
            <person name="Yao J.-L."/>
            <person name="Cheung J."/>
            <person name="David K."/>
            <person name="Warren B."/>
            <person name="Marsh K."/>
            <person name="Snowden K."/>
            <person name="Lin-Wang K."/>
            <person name="Brian L."/>
            <person name="Martinez-Sanchez M."/>
            <person name="Wang M."/>
            <person name="Ileperuma N."/>
            <person name="Macnee N."/>
            <person name="Campin R."/>
            <person name="Mcatee P."/>
            <person name="Drummond R."/>
            <person name="Espley R."/>
            <person name="Ireland H."/>
            <person name="Wu R."/>
            <person name="Atkinson R."/>
            <person name="Karunairetnam S."/>
            <person name="Bulley S."/>
            <person name="Chunkath S."/>
            <person name="Hanley Z."/>
            <person name="Storey R."/>
            <person name="Thrimawithana A."/>
            <person name="Thomson S."/>
            <person name="David C."/>
            <person name="Testolin R."/>
        </authorList>
    </citation>
    <scope>NUCLEOTIDE SEQUENCE [LARGE SCALE GENOMIC DNA]</scope>
    <source>
        <strain evidence="16">cv. Red5</strain>
        <tissue evidence="15">Young leaf</tissue>
    </source>
</reference>
<dbReference type="Pfam" id="PF23446">
    <property type="entry name" value="LysM1_NFP_LYK"/>
    <property type="match status" value="1"/>
</dbReference>
<organism evidence="15 16">
    <name type="scientific">Actinidia chinensis var. chinensis</name>
    <name type="common">Chinese soft-hair kiwi</name>
    <dbReference type="NCBI Taxonomy" id="1590841"/>
    <lineage>
        <taxon>Eukaryota</taxon>
        <taxon>Viridiplantae</taxon>
        <taxon>Streptophyta</taxon>
        <taxon>Embryophyta</taxon>
        <taxon>Tracheophyta</taxon>
        <taxon>Spermatophyta</taxon>
        <taxon>Magnoliopsida</taxon>
        <taxon>eudicotyledons</taxon>
        <taxon>Gunneridae</taxon>
        <taxon>Pentapetalae</taxon>
        <taxon>asterids</taxon>
        <taxon>Ericales</taxon>
        <taxon>Actinidiaceae</taxon>
        <taxon>Actinidia</taxon>
    </lineage>
</organism>
<dbReference type="EMBL" id="NKQK01000001">
    <property type="protein sequence ID" value="PSS36443.1"/>
    <property type="molecule type" value="Genomic_DNA"/>
</dbReference>
<keyword evidence="15" id="KW-0418">Kinase</keyword>
<dbReference type="SMART" id="SM00220">
    <property type="entry name" value="S_TKc"/>
    <property type="match status" value="1"/>
</dbReference>
<gene>
    <name evidence="15" type="ORF">CEY00_Acc00957</name>
</gene>
<dbReference type="InterPro" id="IPR000719">
    <property type="entry name" value="Prot_kinase_dom"/>
</dbReference>
<evidence type="ECO:0000256" key="5">
    <source>
        <dbReference type="ARBA" id="ARBA00022741"/>
    </source>
</evidence>
<keyword evidence="15" id="KW-0675">Receptor</keyword>
<keyword evidence="6" id="KW-0067">ATP-binding</keyword>
<keyword evidence="4 12" id="KW-0732">Signal</keyword>
<dbReference type="Proteomes" id="UP000241394">
    <property type="component" value="Chromosome LG1"/>
</dbReference>
<dbReference type="InterPro" id="IPR008271">
    <property type="entry name" value="Ser/Thr_kinase_AS"/>
</dbReference>
<evidence type="ECO:0000256" key="7">
    <source>
        <dbReference type="ARBA" id="ARBA00022989"/>
    </source>
</evidence>
<evidence type="ECO:0000256" key="12">
    <source>
        <dbReference type="SAM" id="SignalP"/>
    </source>
</evidence>
<dbReference type="InterPro" id="IPR052611">
    <property type="entry name" value="Plant_RLK_LysM"/>
</dbReference>
<feature type="domain" description="LysM" evidence="14">
    <location>
        <begin position="187"/>
        <end position="232"/>
    </location>
</feature>
<dbReference type="InterPro" id="IPR036779">
    <property type="entry name" value="LysM_dom_sf"/>
</dbReference>
<dbReference type="InterPro" id="IPR056561">
    <property type="entry name" value="NFP_LYK_LysM1"/>
</dbReference>
<evidence type="ECO:0000256" key="10">
    <source>
        <dbReference type="SAM" id="MobiDB-lite"/>
    </source>
</evidence>
<feature type="compositionally biased region" description="Pro residues" evidence="10">
    <location>
        <begin position="245"/>
        <end position="260"/>
    </location>
</feature>
<dbReference type="InterPro" id="IPR056563">
    <property type="entry name" value="LysM3_LYK4_5"/>
</dbReference>
<comment type="caution">
    <text evidence="15">The sequence shown here is derived from an EMBL/GenBank/DDBJ whole genome shotgun (WGS) entry which is preliminary data.</text>
</comment>
<keyword evidence="5" id="KW-0547">Nucleotide-binding</keyword>
<dbReference type="AlphaFoldDB" id="A0A2R6S2F8"/>
<feature type="signal peptide" evidence="12">
    <location>
        <begin position="1"/>
        <end position="23"/>
    </location>
</feature>
<dbReference type="PROSITE" id="PS00108">
    <property type="entry name" value="PROTEIN_KINASE_ST"/>
    <property type="match status" value="1"/>
</dbReference>
<feature type="transmembrane region" description="Helical" evidence="11">
    <location>
        <begin position="273"/>
        <end position="299"/>
    </location>
</feature>
<feature type="chain" id="PRO_5015309068" evidence="12">
    <location>
        <begin position="24"/>
        <end position="648"/>
    </location>
</feature>
<dbReference type="Pfam" id="PF23472">
    <property type="entry name" value="LysM2_CERK1_LYK3_4_5"/>
    <property type="match status" value="1"/>
</dbReference>
<keyword evidence="2" id="KW-1003">Cell membrane</keyword>
<feature type="domain" description="LysM" evidence="14">
    <location>
        <begin position="120"/>
        <end position="167"/>
    </location>
</feature>
<keyword evidence="3 11" id="KW-0812">Transmembrane</keyword>
<evidence type="ECO:0000256" key="6">
    <source>
        <dbReference type="ARBA" id="ARBA00022840"/>
    </source>
</evidence>
<reference evidence="16" key="2">
    <citation type="journal article" date="2018" name="BMC Genomics">
        <title>A manually annotated Actinidia chinensis var. chinensis (kiwifruit) genome highlights the challenges associated with draft genomes and gene prediction in plants.</title>
        <authorList>
            <person name="Pilkington S.M."/>
            <person name="Crowhurst R."/>
            <person name="Hilario E."/>
            <person name="Nardozza S."/>
            <person name="Fraser L."/>
            <person name="Peng Y."/>
            <person name="Gunaseelan K."/>
            <person name="Simpson R."/>
            <person name="Tahir J."/>
            <person name="Deroles S.C."/>
            <person name="Templeton K."/>
            <person name="Luo Z."/>
            <person name="Davy M."/>
            <person name="Cheng C."/>
            <person name="McNeilage M."/>
            <person name="Scaglione D."/>
            <person name="Liu Y."/>
            <person name="Zhang Q."/>
            <person name="Datson P."/>
            <person name="De Silva N."/>
            <person name="Gardiner S.E."/>
            <person name="Bassett H."/>
            <person name="Chagne D."/>
            <person name="McCallum J."/>
            <person name="Dzierzon H."/>
            <person name="Deng C."/>
            <person name="Wang Y.Y."/>
            <person name="Barron L."/>
            <person name="Manako K."/>
            <person name="Bowen J."/>
            <person name="Foster T.M."/>
            <person name="Erridge Z.A."/>
            <person name="Tiffin H."/>
            <person name="Waite C.N."/>
            <person name="Davies K.M."/>
            <person name="Grierson E.P."/>
            <person name="Laing W.A."/>
            <person name="Kirk R."/>
            <person name="Chen X."/>
            <person name="Wood M."/>
            <person name="Montefiori M."/>
            <person name="Brummell D.A."/>
            <person name="Schwinn K.E."/>
            <person name="Catanach A."/>
            <person name="Fullerton C."/>
            <person name="Li D."/>
            <person name="Meiyalaghan S."/>
            <person name="Nieuwenhuizen N."/>
            <person name="Read N."/>
            <person name="Prakash R."/>
            <person name="Hunter D."/>
            <person name="Zhang H."/>
            <person name="McKenzie M."/>
            <person name="Knabel M."/>
            <person name="Harris A."/>
            <person name="Allan A.C."/>
            <person name="Gleave A."/>
            <person name="Chen A."/>
            <person name="Janssen B.J."/>
            <person name="Plunkett B."/>
            <person name="Ampomah-Dwamena C."/>
            <person name="Voogd C."/>
            <person name="Leif D."/>
            <person name="Lafferty D."/>
            <person name="Souleyre E.J.F."/>
            <person name="Varkonyi-Gasic E."/>
            <person name="Gambi F."/>
            <person name="Hanley J."/>
            <person name="Yao J.L."/>
            <person name="Cheung J."/>
            <person name="David K.M."/>
            <person name="Warren B."/>
            <person name="Marsh K."/>
            <person name="Snowden K.C."/>
            <person name="Lin-Wang K."/>
            <person name="Brian L."/>
            <person name="Martinez-Sanchez M."/>
            <person name="Wang M."/>
            <person name="Ileperuma N."/>
            <person name="Macnee N."/>
            <person name="Campin R."/>
            <person name="McAtee P."/>
            <person name="Drummond R.S.M."/>
            <person name="Espley R.V."/>
            <person name="Ireland H.S."/>
            <person name="Wu R."/>
            <person name="Atkinson R.G."/>
            <person name="Karunairetnam S."/>
            <person name="Bulley S."/>
            <person name="Chunkath S."/>
            <person name="Hanley Z."/>
            <person name="Storey R."/>
            <person name="Thrimawithana A.H."/>
            <person name="Thomson S."/>
            <person name="David C."/>
            <person name="Testolin R."/>
            <person name="Huang H."/>
            <person name="Hellens R.P."/>
            <person name="Schaffer R.J."/>
        </authorList>
    </citation>
    <scope>NUCLEOTIDE SEQUENCE [LARGE SCALE GENOMIC DNA]</scope>
    <source>
        <strain evidence="16">cv. Red5</strain>
    </source>
</reference>
<dbReference type="InterPro" id="IPR001245">
    <property type="entry name" value="Ser-Thr/Tyr_kinase_cat_dom"/>
</dbReference>
<dbReference type="PANTHER" id="PTHR45927">
    <property type="entry name" value="LYSM-DOMAIN RECEPTOR-LIKE KINASE-RELATED"/>
    <property type="match status" value="1"/>
</dbReference>
<keyword evidence="9" id="KW-1015">Disulfide bond</keyword>
<evidence type="ECO:0000313" key="16">
    <source>
        <dbReference type="Proteomes" id="UP000241394"/>
    </source>
</evidence>
<name>A0A2R6S2F8_ACTCC</name>
<proteinExistence type="predicted"/>
<dbReference type="OMA" id="TWIYILA"/>
<dbReference type="STRING" id="1590841.A0A2R6S2F8"/>
<dbReference type="InterPro" id="IPR011009">
    <property type="entry name" value="Kinase-like_dom_sf"/>
</dbReference>
<feature type="region of interest" description="Disordered" evidence="10">
    <location>
        <begin position="233"/>
        <end position="267"/>
    </location>
</feature>
<dbReference type="Gene3D" id="3.10.350.10">
    <property type="entry name" value="LysM domain"/>
    <property type="match status" value="1"/>
</dbReference>
<evidence type="ECO:0000259" key="14">
    <source>
        <dbReference type="PROSITE" id="PS51782"/>
    </source>
</evidence>
<keyword evidence="8 11" id="KW-0472">Membrane</keyword>
<evidence type="ECO:0000256" key="2">
    <source>
        <dbReference type="ARBA" id="ARBA00022475"/>
    </source>
</evidence>
<dbReference type="Pfam" id="PF23473">
    <property type="entry name" value="LysM3_LYK4_5"/>
    <property type="match status" value="1"/>
</dbReference>
<dbReference type="Pfam" id="PF07714">
    <property type="entry name" value="PK_Tyr_Ser-Thr"/>
    <property type="match status" value="1"/>
</dbReference>
<dbReference type="SMART" id="SM00257">
    <property type="entry name" value="LysM"/>
    <property type="match status" value="2"/>
</dbReference>